<dbReference type="InterPro" id="IPR045010">
    <property type="entry name" value="MDR_fam"/>
</dbReference>
<protein>
    <submittedName>
        <fullName evidence="3">Putative NADP-dependent oxidoreductase YfmJ</fullName>
    </submittedName>
</protein>
<keyword evidence="1" id="KW-0560">Oxidoreductase</keyword>
<dbReference type="Pfam" id="PF00107">
    <property type="entry name" value="ADH_zinc_N"/>
    <property type="match status" value="1"/>
</dbReference>
<evidence type="ECO:0000313" key="4">
    <source>
        <dbReference type="Proteomes" id="UP000465241"/>
    </source>
</evidence>
<dbReference type="InterPro" id="IPR036291">
    <property type="entry name" value="NAD(P)-bd_dom_sf"/>
</dbReference>
<dbReference type="GO" id="GO:0016628">
    <property type="term" value="F:oxidoreductase activity, acting on the CH-CH group of donors, NAD or NADP as acceptor"/>
    <property type="evidence" value="ECO:0007669"/>
    <property type="project" value="InterPro"/>
</dbReference>
<dbReference type="SUPFAM" id="SSF50129">
    <property type="entry name" value="GroES-like"/>
    <property type="match status" value="1"/>
</dbReference>
<proteinExistence type="predicted"/>
<feature type="domain" description="Enoyl reductase (ER)" evidence="2">
    <location>
        <begin position="21"/>
        <end position="333"/>
    </location>
</feature>
<dbReference type="EMBL" id="BLKT01000003">
    <property type="protein sequence ID" value="GFG59235.1"/>
    <property type="molecule type" value="Genomic_DNA"/>
</dbReference>
<dbReference type="CDD" id="cd05288">
    <property type="entry name" value="PGDH"/>
    <property type="match status" value="1"/>
</dbReference>
<dbReference type="SUPFAM" id="SSF51735">
    <property type="entry name" value="NAD(P)-binding Rossmann-fold domains"/>
    <property type="match status" value="1"/>
</dbReference>
<dbReference type="Gene3D" id="3.40.50.720">
    <property type="entry name" value="NAD(P)-binding Rossmann-like Domain"/>
    <property type="match status" value="1"/>
</dbReference>
<dbReference type="PANTHER" id="PTHR43205">
    <property type="entry name" value="PROSTAGLANDIN REDUCTASE"/>
    <property type="match status" value="1"/>
</dbReference>
<dbReference type="InterPro" id="IPR011032">
    <property type="entry name" value="GroES-like_sf"/>
</dbReference>
<dbReference type="SMART" id="SM00829">
    <property type="entry name" value="PKS_ER"/>
    <property type="match status" value="1"/>
</dbReference>
<sequence length="349" mass="37804">MIPTGNQQIVLNRRPTGLPVEQDFAVREAPVPVAGQGQVLVRTLMVSIEPAMRGWVLDAPNYLPPVPVGSPMRSFGIGEIVTSDIEDYRPGDLVVGFTGWQEWATLEKTQIQRRIDPDLAPISTALGVLGLTGLTAYVGMLDIGQPQRDSTVVVTSAAGAVGSTAGQLAVLRGARVVGVAGSDEKCRQCVDYFGFDAAVNYRAESNLAEAIRRRCPDGVDVLFDSVGGTTLDAILDNINIGARVAICGTMSLPPDGRAVGPRIERRLLVNRVSVQGFLATDHFSRFDRIVGEMAEWLGDGKIRYLEDIAPELADAPSALVRLLESRNTGKSLVRVGLWEEGRNEWWERQ</sequence>
<dbReference type="InterPro" id="IPR013149">
    <property type="entry name" value="ADH-like_C"/>
</dbReference>
<dbReference type="RefSeq" id="WP_193489815.1">
    <property type="nucleotide sequence ID" value="NZ_BAAAMC010000057.1"/>
</dbReference>
<comment type="caution">
    <text evidence="3">The sequence shown here is derived from an EMBL/GenBank/DDBJ whole genome shotgun (WGS) entry which is preliminary data.</text>
</comment>
<organism evidence="3 4">
    <name type="scientific">Mycolicibacterium murale</name>
    <dbReference type="NCBI Taxonomy" id="182220"/>
    <lineage>
        <taxon>Bacteria</taxon>
        <taxon>Bacillati</taxon>
        <taxon>Actinomycetota</taxon>
        <taxon>Actinomycetes</taxon>
        <taxon>Mycobacteriales</taxon>
        <taxon>Mycobacteriaceae</taxon>
        <taxon>Mycolicibacterium</taxon>
    </lineage>
</organism>
<dbReference type="Pfam" id="PF16884">
    <property type="entry name" value="ADH_N_2"/>
    <property type="match status" value="1"/>
</dbReference>
<evidence type="ECO:0000256" key="1">
    <source>
        <dbReference type="ARBA" id="ARBA00023002"/>
    </source>
</evidence>
<accession>A0A7I9WNB6</accession>
<name>A0A7I9WNB6_9MYCO</name>
<keyword evidence="4" id="KW-1185">Reference proteome</keyword>
<evidence type="ECO:0000313" key="3">
    <source>
        <dbReference type="EMBL" id="GFG59235.1"/>
    </source>
</evidence>
<dbReference type="Proteomes" id="UP000465241">
    <property type="component" value="Unassembled WGS sequence"/>
</dbReference>
<dbReference type="AlphaFoldDB" id="A0A7I9WNB6"/>
<evidence type="ECO:0000259" key="2">
    <source>
        <dbReference type="SMART" id="SM00829"/>
    </source>
</evidence>
<dbReference type="InterPro" id="IPR020843">
    <property type="entry name" value="ER"/>
</dbReference>
<dbReference type="InterPro" id="IPR041694">
    <property type="entry name" value="ADH_N_2"/>
</dbReference>
<dbReference type="FunFam" id="3.40.50.720:FF:000121">
    <property type="entry name" value="Prostaglandin reductase 2"/>
    <property type="match status" value="1"/>
</dbReference>
<gene>
    <name evidence="3" type="primary">yfmJ</name>
    <name evidence="3" type="ORF">MMUR_33710</name>
</gene>
<dbReference type="Gene3D" id="3.90.180.10">
    <property type="entry name" value="Medium-chain alcohol dehydrogenases, catalytic domain"/>
    <property type="match status" value="1"/>
</dbReference>
<dbReference type="PANTHER" id="PTHR43205:SF7">
    <property type="entry name" value="PROSTAGLANDIN REDUCTASE 1"/>
    <property type="match status" value="1"/>
</dbReference>
<reference evidence="3 4" key="1">
    <citation type="journal article" date="2019" name="Emerg. Microbes Infect.">
        <title>Comprehensive subspecies identification of 175 nontuberculous mycobacteria species based on 7547 genomic profiles.</title>
        <authorList>
            <person name="Matsumoto Y."/>
            <person name="Kinjo T."/>
            <person name="Motooka D."/>
            <person name="Nabeya D."/>
            <person name="Jung N."/>
            <person name="Uechi K."/>
            <person name="Horii T."/>
            <person name="Iida T."/>
            <person name="Fujita J."/>
            <person name="Nakamura S."/>
        </authorList>
    </citation>
    <scope>NUCLEOTIDE SEQUENCE [LARGE SCALE GENOMIC DNA]</scope>
    <source>
        <strain evidence="3 4">JCM 13392</strain>
    </source>
</reference>